<dbReference type="SUPFAM" id="SSF48452">
    <property type="entry name" value="TPR-like"/>
    <property type="match status" value="1"/>
</dbReference>
<proteinExistence type="predicted"/>
<dbReference type="Gene3D" id="1.25.40.10">
    <property type="entry name" value="Tetratricopeptide repeat domain"/>
    <property type="match status" value="1"/>
</dbReference>
<accession>A0A8J4DP24</accession>
<gene>
    <name evidence="1" type="ORF">Val02_19550</name>
</gene>
<dbReference type="EMBL" id="BOPF01000006">
    <property type="protein sequence ID" value="GIJ45069.1"/>
    <property type="molecule type" value="Genomic_DNA"/>
</dbReference>
<reference evidence="1" key="1">
    <citation type="submission" date="2021-01" db="EMBL/GenBank/DDBJ databases">
        <title>Whole genome shotgun sequence of Virgisporangium aliadipatigenens NBRC 105644.</title>
        <authorList>
            <person name="Komaki H."/>
            <person name="Tamura T."/>
        </authorList>
    </citation>
    <scope>NUCLEOTIDE SEQUENCE</scope>
    <source>
        <strain evidence="1">NBRC 105644</strain>
    </source>
</reference>
<keyword evidence="2" id="KW-1185">Reference proteome</keyword>
<organism evidence="1 2">
    <name type="scientific">Virgisporangium aliadipatigenens</name>
    <dbReference type="NCBI Taxonomy" id="741659"/>
    <lineage>
        <taxon>Bacteria</taxon>
        <taxon>Bacillati</taxon>
        <taxon>Actinomycetota</taxon>
        <taxon>Actinomycetes</taxon>
        <taxon>Micromonosporales</taxon>
        <taxon>Micromonosporaceae</taxon>
        <taxon>Virgisporangium</taxon>
    </lineage>
</organism>
<sequence>MDAGGNAAAREAVAVLPAVLRRARERPDSDLLAAAAELAEVTGWLLCDANRHPEADRANRVALALSRRCGHRSMELFVLHNMSLQATYLRQPERAVALVRPVLDDARLTPRLHSMFRLRLARGLAQLGRRREAFHTLDHARSLLLDGVGHRDPAWAWWVSERGMYSATAAMHGTLGEWAAALDPLRQALRMAPPNAHRDRFLYLCTLLHAQIEVGDRREARETAEALAVLRGRVGSARPLARLMATVERTTGRMREAVEPLHAGQLY</sequence>
<evidence type="ECO:0000313" key="1">
    <source>
        <dbReference type="EMBL" id="GIJ45069.1"/>
    </source>
</evidence>
<comment type="caution">
    <text evidence="1">The sequence shown here is derived from an EMBL/GenBank/DDBJ whole genome shotgun (WGS) entry which is preliminary data.</text>
</comment>
<evidence type="ECO:0000313" key="2">
    <source>
        <dbReference type="Proteomes" id="UP000619260"/>
    </source>
</evidence>
<dbReference type="RefSeq" id="WP_203898626.1">
    <property type="nucleotide sequence ID" value="NZ_BOPF01000006.1"/>
</dbReference>
<dbReference type="InterPro" id="IPR011990">
    <property type="entry name" value="TPR-like_helical_dom_sf"/>
</dbReference>
<dbReference type="Proteomes" id="UP000619260">
    <property type="component" value="Unassembled WGS sequence"/>
</dbReference>
<name>A0A8J4DP24_9ACTN</name>
<dbReference type="AlphaFoldDB" id="A0A8J4DP24"/>
<protein>
    <submittedName>
        <fullName evidence="1">Uncharacterized protein</fullName>
    </submittedName>
</protein>